<comment type="caution">
    <text evidence="1">The sequence shown here is derived from an EMBL/GenBank/DDBJ whole genome shotgun (WGS) entry which is preliminary data.</text>
</comment>
<feature type="non-terminal residue" evidence="1">
    <location>
        <position position="1"/>
    </location>
</feature>
<name>K0RRD0_THAOC</name>
<reference evidence="1 2" key="1">
    <citation type="journal article" date="2012" name="Genome Biol.">
        <title>Genome and low-iron response of an oceanic diatom adapted to chronic iron limitation.</title>
        <authorList>
            <person name="Lommer M."/>
            <person name="Specht M."/>
            <person name="Roy A.S."/>
            <person name="Kraemer L."/>
            <person name="Andreson R."/>
            <person name="Gutowska M.A."/>
            <person name="Wolf J."/>
            <person name="Bergner S.V."/>
            <person name="Schilhabel M.B."/>
            <person name="Klostermeier U.C."/>
            <person name="Beiko R.G."/>
            <person name="Rosenstiel P."/>
            <person name="Hippler M."/>
            <person name="Laroche J."/>
        </authorList>
    </citation>
    <scope>NUCLEOTIDE SEQUENCE [LARGE SCALE GENOMIC DNA]</scope>
    <source>
        <strain evidence="1 2">CCMP1005</strain>
    </source>
</reference>
<sequence length="75" mass="8706">DWREGIRKILETERADYDSIKRAIRSKALRERERRINAARNEDQLGDLESSDDVPDDTAIIRARTLFSADMGEDI</sequence>
<evidence type="ECO:0000313" key="1">
    <source>
        <dbReference type="EMBL" id="EJK54939.1"/>
    </source>
</evidence>
<dbReference type="EMBL" id="AGNL01035012">
    <property type="protein sequence ID" value="EJK54939.1"/>
    <property type="molecule type" value="Genomic_DNA"/>
</dbReference>
<gene>
    <name evidence="1" type="ORF">THAOC_25385</name>
</gene>
<dbReference type="Proteomes" id="UP000266841">
    <property type="component" value="Unassembled WGS sequence"/>
</dbReference>
<organism evidence="1 2">
    <name type="scientific">Thalassiosira oceanica</name>
    <name type="common">Marine diatom</name>
    <dbReference type="NCBI Taxonomy" id="159749"/>
    <lineage>
        <taxon>Eukaryota</taxon>
        <taxon>Sar</taxon>
        <taxon>Stramenopiles</taxon>
        <taxon>Ochrophyta</taxon>
        <taxon>Bacillariophyta</taxon>
        <taxon>Coscinodiscophyceae</taxon>
        <taxon>Thalassiosirophycidae</taxon>
        <taxon>Thalassiosirales</taxon>
        <taxon>Thalassiosiraceae</taxon>
        <taxon>Thalassiosira</taxon>
    </lineage>
</organism>
<protein>
    <submittedName>
        <fullName evidence="1">Uncharacterized protein</fullName>
    </submittedName>
</protein>
<proteinExistence type="predicted"/>
<accession>K0RRD0</accession>
<dbReference type="AlphaFoldDB" id="K0RRD0"/>
<keyword evidence="2" id="KW-1185">Reference proteome</keyword>
<evidence type="ECO:0000313" key="2">
    <source>
        <dbReference type="Proteomes" id="UP000266841"/>
    </source>
</evidence>